<protein>
    <submittedName>
        <fullName evidence="1">Uncharacterized protein</fullName>
    </submittedName>
</protein>
<keyword evidence="2" id="KW-1185">Reference proteome</keyword>
<dbReference type="EMBL" id="WIUZ02000013">
    <property type="protein sequence ID" value="KAF9781709.1"/>
    <property type="molecule type" value="Genomic_DNA"/>
</dbReference>
<sequence length="184" mass="20873">MYLRQTNRPNCTRASCDCRKERGSCRCSLDQKFAQQPNFRVRLKWVFPRSFLGLQQFFFLWPIRVGMHVRMVPGLSIEGFEDCGQLCAIRALRMAAGVTGTVDGFGALLVFIGGSQWALLSPRQIAVLARHVWRWCLWGRIERKKLYSSGAYHRRLCRILGRGGGRCPTDVFKFGSPVPEGSSA</sequence>
<gene>
    <name evidence="1" type="ORF">BJ322DRAFT_1077765</name>
</gene>
<organism evidence="1 2">
    <name type="scientific">Thelephora terrestris</name>
    <dbReference type="NCBI Taxonomy" id="56493"/>
    <lineage>
        <taxon>Eukaryota</taxon>
        <taxon>Fungi</taxon>
        <taxon>Dikarya</taxon>
        <taxon>Basidiomycota</taxon>
        <taxon>Agaricomycotina</taxon>
        <taxon>Agaricomycetes</taxon>
        <taxon>Thelephorales</taxon>
        <taxon>Thelephoraceae</taxon>
        <taxon>Thelephora</taxon>
    </lineage>
</organism>
<evidence type="ECO:0000313" key="2">
    <source>
        <dbReference type="Proteomes" id="UP000736335"/>
    </source>
</evidence>
<dbReference type="AlphaFoldDB" id="A0A9P6H8H1"/>
<name>A0A9P6H8H1_9AGAM</name>
<accession>A0A9P6H8H1</accession>
<proteinExistence type="predicted"/>
<reference evidence="1" key="1">
    <citation type="journal article" date="2020" name="Nat. Commun.">
        <title>Large-scale genome sequencing of mycorrhizal fungi provides insights into the early evolution of symbiotic traits.</title>
        <authorList>
            <person name="Miyauchi S."/>
            <person name="Kiss E."/>
            <person name="Kuo A."/>
            <person name="Drula E."/>
            <person name="Kohler A."/>
            <person name="Sanchez-Garcia M."/>
            <person name="Morin E."/>
            <person name="Andreopoulos B."/>
            <person name="Barry K.W."/>
            <person name="Bonito G."/>
            <person name="Buee M."/>
            <person name="Carver A."/>
            <person name="Chen C."/>
            <person name="Cichocki N."/>
            <person name="Clum A."/>
            <person name="Culley D."/>
            <person name="Crous P.W."/>
            <person name="Fauchery L."/>
            <person name="Girlanda M."/>
            <person name="Hayes R.D."/>
            <person name="Keri Z."/>
            <person name="LaButti K."/>
            <person name="Lipzen A."/>
            <person name="Lombard V."/>
            <person name="Magnuson J."/>
            <person name="Maillard F."/>
            <person name="Murat C."/>
            <person name="Nolan M."/>
            <person name="Ohm R.A."/>
            <person name="Pangilinan J."/>
            <person name="Pereira M.F."/>
            <person name="Perotto S."/>
            <person name="Peter M."/>
            <person name="Pfister S."/>
            <person name="Riley R."/>
            <person name="Sitrit Y."/>
            <person name="Stielow J.B."/>
            <person name="Szollosi G."/>
            <person name="Zifcakova L."/>
            <person name="Stursova M."/>
            <person name="Spatafora J.W."/>
            <person name="Tedersoo L."/>
            <person name="Vaario L.M."/>
            <person name="Yamada A."/>
            <person name="Yan M."/>
            <person name="Wang P."/>
            <person name="Xu J."/>
            <person name="Bruns T."/>
            <person name="Baldrian P."/>
            <person name="Vilgalys R."/>
            <person name="Dunand C."/>
            <person name="Henrissat B."/>
            <person name="Grigoriev I.V."/>
            <person name="Hibbett D."/>
            <person name="Nagy L.G."/>
            <person name="Martin F.M."/>
        </authorList>
    </citation>
    <scope>NUCLEOTIDE SEQUENCE</scope>
    <source>
        <strain evidence="1">UH-Tt-Lm1</strain>
    </source>
</reference>
<reference evidence="1" key="2">
    <citation type="submission" date="2020-11" db="EMBL/GenBank/DDBJ databases">
        <authorList>
            <consortium name="DOE Joint Genome Institute"/>
            <person name="Kuo A."/>
            <person name="Miyauchi S."/>
            <person name="Kiss E."/>
            <person name="Drula E."/>
            <person name="Kohler A."/>
            <person name="Sanchez-Garcia M."/>
            <person name="Andreopoulos B."/>
            <person name="Barry K.W."/>
            <person name="Bonito G."/>
            <person name="Buee M."/>
            <person name="Carver A."/>
            <person name="Chen C."/>
            <person name="Cichocki N."/>
            <person name="Clum A."/>
            <person name="Culley D."/>
            <person name="Crous P.W."/>
            <person name="Fauchery L."/>
            <person name="Girlanda M."/>
            <person name="Hayes R."/>
            <person name="Keri Z."/>
            <person name="Labutti K."/>
            <person name="Lipzen A."/>
            <person name="Lombard V."/>
            <person name="Magnuson J."/>
            <person name="Maillard F."/>
            <person name="Morin E."/>
            <person name="Murat C."/>
            <person name="Nolan M."/>
            <person name="Ohm R."/>
            <person name="Pangilinan J."/>
            <person name="Pereira M."/>
            <person name="Perotto S."/>
            <person name="Peter M."/>
            <person name="Riley R."/>
            <person name="Sitrit Y."/>
            <person name="Stielow B."/>
            <person name="Szollosi G."/>
            <person name="Zifcakova L."/>
            <person name="Stursova M."/>
            <person name="Spatafora J.W."/>
            <person name="Tedersoo L."/>
            <person name="Vaario L.-M."/>
            <person name="Yamada A."/>
            <person name="Yan M."/>
            <person name="Wang P."/>
            <person name="Xu J."/>
            <person name="Bruns T."/>
            <person name="Baldrian P."/>
            <person name="Vilgalys R."/>
            <person name="Henrissat B."/>
            <person name="Grigoriev I.V."/>
            <person name="Hibbett D."/>
            <person name="Nagy L.G."/>
            <person name="Martin F.M."/>
        </authorList>
    </citation>
    <scope>NUCLEOTIDE SEQUENCE</scope>
    <source>
        <strain evidence="1">UH-Tt-Lm1</strain>
    </source>
</reference>
<evidence type="ECO:0000313" key="1">
    <source>
        <dbReference type="EMBL" id="KAF9781709.1"/>
    </source>
</evidence>
<comment type="caution">
    <text evidence="1">The sequence shown here is derived from an EMBL/GenBank/DDBJ whole genome shotgun (WGS) entry which is preliminary data.</text>
</comment>
<dbReference type="Proteomes" id="UP000736335">
    <property type="component" value="Unassembled WGS sequence"/>
</dbReference>